<dbReference type="GO" id="GO:0046983">
    <property type="term" value="F:protein dimerization activity"/>
    <property type="evidence" value="ECO:0007669"/>
    <property type="project" value="InterPro"/>
</dbReference>
<dbReference type="Pfam" id="PF07730">
    <property type="entry name" value="HisKA_3"/>
    <property type="match status" value="1"/>
</dbReference>
<dbReference type="AlphaFoldDB" id="A0A0P6Y9D5"/>
<evidence type="ECO:0000259" key="17">
    <source>
        <dbReference type="PROSITE" id="PS50109"/>
    </source>
</evidence>
<dbReference type="InterPro" id="IPR004358">
    <property type="entry name" value="Sig_transdc_His_kin-like_C"/>
</dbReference>
<evidence type="ECO:0000256" key="13">
    <source>
        <dbReference type="ARBA" id="ARBA00023014"/>
    </source>
</evidence>
<dbReference type="EC" id="2.7.13.3" evidence="4"/>
<evidence type="ECO:0000256" key="4">
    <source>
        <dbReference type="ARBA" id="ARBA00012438"/>
    </source>
</evidence>
<dbReference type="PRINTS" id="PR00344">
    <property type="entry name" value="BCTRLSENSOR"/>
</dbReference>
<evidence type="ECO:0000256" key="9">
    <source>
        <dbReference type="ARBA" id="ARBA00022723"/>
    </source>
</evidence>
<comment type="cofactor">
    <cofactor evidence="2">
        <name>[4Fe-4S] cluster</name>
        <dbReference type="ChEBI" id="CHEBI:49883"/>
    </cofactor>
</comment>
<comment type="subcellular location">
    <subcellularLocation>
        <location evidence="3">Cytoplasm</location>
    </subcellularLocation>
</comment>
<dbReference type="GO" id="GO:0016020">
    <property type="term" value="C:membrane"/>
    <property type="evidence" value="ECO:0007669"/>
    <property type="project" value="InterPro"/>
</dbReference>
<dbReference type="InterPro" id="IPR050482">
    <property type="entry name" value="Sensor_HK_TwoCompSys"/>
</dbReference>
<dbReference type="SMART" id="SM00387">
    <property type="entry name" value="HATPase_c"/>
    <property type="match status" value="1"/>
</dbReference>
<evidence type="ECO:0000313" key="19">
    <source>
        <dbReference type="Proteomes" id="UP000050514"/>
    </source>
</evidence>
<keyword evidence="7" id="KW-0963">Cytoplasm</keyword>
<keyword evidence="16" id="KW-0175">Coiled coil</keyword>
<evidence type="ECO:0000256" key="7">
    <source>
        <dbReference type="ARBA" id="ARBA00022490"/>
    </source>
</evidence>
<dbReference type="Gene3D" id="1.20.5.1930">
    <property type="match status" value="1"/>
</dbReference>
<dbReference type="InterPro" id="IPR036890">
    <property type="entry name" value="HATPase_C_sf"/>
</dbReference>
<dbReference type="Pfam" id="PF02518">
    <property type="entry name" value="HATPase_c"/>
    <property type="match status" value="1"/>
</dbReference>
<name>A0A0P6Y9D5_9CHLR</name>
<keyword evidence="8" id="KW-0808">Transferase</keyword>
<evidence type="ECO:0000256" key="2">
    <source>
        <dbReference type="ARBA" id="ARBA00001966"/>
    </source>
</evidence>
<keyword evidence="10" id="KW-0418">Kinase</keyword>
<evidence type="ECO:0000256" key="3">
    <source>
        <dbReference type="ARBA" id="ARBA00004496"/>
    </source>
</evidence>
<evidence type="ECO:0000256" key="14">
    <source>
        <dbReference type="ARBA" id="ARBA00024827"/>
    </source>
</evidence>
<comment type="function">
    <text evidence="14">Member of the two-component regulatory system NreB/NreC involved in the control of dissimilatory nitrate/nitrite reduction in response to oxygen. NreB functions as a direct oxygen sensor histidine kinase which is autophosphorylated, in the absence of oxygen, probably at the conserved histidine residue, and transfers its phosphate group probably to a conserved aspartate residue of NreC. NreB/NreC activates the expression of the nitrate (narGHJI) and nitrite (nir) reductase operons, as well as the putative nitrate transporter gene narT.</text>
</comment>
<dbReference type="CDD" id="cd16917">
    <property type="entry name" value="HATPase_UhpB-NarQ-NarX-like"/>
    <property type="match status" value="1"/>
</dbReference>
<comment type="catalytic activity">
    <reaction evidence="1">
        <text>ATP + protein L-histidine = ADP + protein N-phospho-L-histidine.</text>
        <dbReference type="EC" id="2.7.13.3"/>
    </reaction>
</comment>
<evidence type="ECO:0000256" key="15">
    <source>
        <dbReference type="ARBA" id="ARBA00030800"/>
    </source>
</evidence>
<organism evidence="18 19">
    <name type="scientific">Bellilinea caldifistulae</name>
    <dbReference type="NCBI Taxonomy" id="360411"/>
    <lineage>
        <taxon>Bacteria</taxon>
        <taxon>Bacillati</taxon>
        <taxon>Chloroflexota</taxon>
        <taxon>Anaerolineae</taxon>
        <taxon>Anaerolineales</taxon>
        <taxon>Anaerolineaceae</taxon>
        <taxon>Bellilinea</taxon>
    </lineage>
</organism>
<dbReference type="SUPFAM" id="SSF55874">
    <property type="entry name" value="ATPase domain of HSP90 chaperone/DNA topoisomerase II/histidine kinase"/>
    <property type="match status" value="1"/>
</dbReference>
<keyword evidence="9" id="KW-0479">Metal-binding</keyword>
<dbReference type="OrthoDB" id="9781904at2"/>
<dbReference type="GO" id="GO:0000155">
    <property type="term" value="F:phosphorelay sensor kinase activity"/>
    <property type="evidence" value="ECO:0007669"/>
    <property type="project" value="InterPro"/>
</dbReference>
<dbReference type="PANTHER" id="PTHR24421:SF55">
    <property type="entry name" value="SENSOR HISTIDINE KINASE YDFH"/>
    <property type="match status" value="1"/>
</dbReference>
<proteinExistence type="predicted"/>
<evidence type="ECO:0000256" key="5">
    <source>
        <dbReference type="ARBA" id="ARBA00017322"/>
    </source>
</evidence>
<evidence type="ECO:0000256" key="16">
    <source>
        <dbReference type="SAM" id="Coils"/>
    </source>
</evidence>
<comment type="caution">
    <text evidence="18">The sequence shown here is derived from an EMBL/GenBank/DDBJ whole genome shotgun (WGS) entry which is preliminary data.</text>
</comment>
<feature type="domain" description="Histidine kinase" evidence="17">
    <location>
        <begin position="154"/>
        <end position="347"/>
    </location>
</feature>
<accession>A0A0P6Y9D5</accession>
<evidence type="ECO:0000256" key="1">
    <source>
        <dbReference type="ARBA" id="ARBA00000085"/>
    </source>
</evidence>
<sequence>MSNHLKNEDTREEYLTFLREKKAQFTKDLDDNDTLINLQNSQIAKLNELNKQKITQLNFVKAQIDSLPRQDIVRTYEETIESLNQMVQKRSQLEKLQTKKQYLEELLDLIEKTNRFLEEEMGGAGEERGTVLLQKLIDAQEAERQRLSRQMHDGPAQALSNFVVQMEIVSRLFDVDPTRAKQELENLKAAALNTFQKVRLFITDLRPMMLDDLGLFPTLKRYVENFQNESGVDIKLDIMGAERRLEPYIEVLIFRSLQEIIGNAARHNNDLSQKLKIEVSIIMDSQLIKVQVKDDGKGFDPSKAMAGKGLGLKLIKERVEMLGGYFNIDSRIGGSGTVVSFQIPYSHEETT</sequence>
<dbReference type="RefSeq" id="WP_061916345.1">
    <property type="nucleotide sequence ID" value="NZ_DF967971.1"/>
</dbReference>
<dbReference type="PROSITE" id="PS50109">
    <property type="entry name" value="HIS_KIN"/>
    <property type="match status" value="1"/>
</dbReference>
<keyword evidence="13" id="KW-0411">Iron-sulfur</keyword>
<dbReference type="STRING" id="360411.AC812_01160"/>
<dbReference type="GO" id="GO:0005737">
    <property type="term" value="C:cytoplasm"/>
    <property type="evidence" value="ECO:0007669"/>
    <property type="project" value="UniProtKB-SubCell"/>
</dbReference>
<evidence type="ECO:0000256" key="8">
    <source>
        <dbReference type="ARBA" id="ARBA00022679"/>
    </source>
</evidence>
<dbReference type="InterPro" id="IPR011712">
    <property type="entry name" value="Sig_transdc_His_kin_sub3_dim/P"/>
</dbReference>
<evidence type="ECO:0000256" key="6">
    <source>
        <dbReference type="ARBA" id="ARBA00022485"/>
    </source>
</evidence>
<protein>
    <recommendedName>
        <fullName evidence="5">Oxygen sensor histidine kinase NreB</fullName>
        <ecNumber evidence="4">2.7.13.3</ecNumber>
    </recommendedName>
    <alternativeName>
        <fullName evidence="15">Nitrogen regulation protein B</fullName>
    </alternativeName>
</protein>
<evidence type="ECO:0000256" key="11">
    <source>
        <dbReference type="ARBA" id="ARBA00023004"/>
    </source>
</evidence>
<keyword evidence="12" id="KW-0902">Two-component regulatory system</keyword>
<dbReference type="InterPro" id="IPR003594">
    <property type="entry name" value="HATPase_dom"/>
</dbReference>
<keyword evidence="19" id="KW-1185">Reference proteome</keyword>
<keyword evidence="6" id="KW-0004">4Fe-4S</keyword>
<dbReference type="Proteomes" id="UP000050514">
    <property type="component" value="Unassembled WGS sequence"/>
</dbReference>
<dbReference type="PANTHER" id="PTHR24421">
    <property type="entry name" value="NITRATE/NITRITE SENSOR PROTEIN NARX-RELATED"/>
    <property type="match status" value="1"/>
</dbReference>
<dbReference type="InterPro" id="IPR005467">
    <property type="entry name" value="His_kinase_dom"/>
</dbReference>
<evidence type="ECO:0000313" key="18">
    <source>
        <dbReference type="EMBL" id="KPL78375.1"/>
    </source>
</evidence>
<keyword evidence="11" id="KW-0408">Iron</keyword>
<dbReference type="GO" id="GO:0046872">
    <property type="term" value="F:metal ion binding"/>
    <property type="evidence" value="ECO:0007669"/>
    <property type="project" value="UniProtKB-KW"/>
</dbReference>
<reference evidence="18 19" key="1">
    <citation type="submission" date="2015-07" db="EMBL/GenBank/DDBJ databases">
        <title>Draft genome of Bellilinea caldifistulae DSM 17877.</title>
        <authorList>
            <person name="Hemp J."/>
            <person name="Ward L.M."/>
            <person name="Pace L.A."/>
            <person name="Fischer W.W."/>
        </authorList>
    </citation>
    <scope>NUCLEOTIDE SEQUENCE [LARGE SCALE GENOMIC DNA]</scope>
    <source>
        <strain evidence="18 19">GOMI-1</strain>
    </source>
</reference>
<dbReference type="EMBL" id="LGHJ01000005">
    <property type="protein sequence ID" value="KPL78375.1"/>
    <property type="molecule type" value="Genomic_DNA"/>
</dbReference>
<dbReference type="GO" id="GO:0051539">
    <property type="term" value="F:4 iron, 4 sulfur cluster binding"/>
    <property type="evidence" value="ECO:0007669"/>
    <property type="project" value="UniProtKB-KW"/>
</dbReference>
<gene>
    <name evidence="18" type="ORF">AC812_01160</name>
</gene>
<feature type="coiled-coil region" evidence="16">
    <location>
        <begin position="76"/>
        <end position="120"/>
    </location>
</feature>
<evidence type="ECO:0000256" key="10">
    <source>
        <dbReference type="ARBA" id="ARBA00022777"/>
    </source>
</evidence>
<evidence type="ECO:0000256" key="12">
    <source>
        <dbReference type="ARBA" id="ARBA00023012"/>
    </source>
</evidence>
<dbReference type="Gene3D" id="3.30.565.10">
    <property type="entry name" value="Histidine kinase-like ATPase, C-terminal domain"/>
    <property type="match status" value="1"/>
</dbReference>